<dbReference type="InterPro" id="IPR036875">
    <property type="entry name" value="Znf_CCHC_sf"/>
</dbReference>
<dbReference type="Proteomes" id="UP000233837">
    <property type="component" value="Unassembled WGS sequence"/>
</dbReference>
<evidence type="ECO:0000313" key="4">
    <source>
        <dbReference type="EMBL" id="PKU70018.1"/>
    </source>
</evidence>
<evidence type="ECO:0000259" key="3">
    <source>
        <dbReference type="PROSITE" id="PS50158"/>
    </source>
</evidence>
<name>A0A2I0W303_9ASPA</name>
<protein>
    <submittedName>
        <fullName evidence="4">5'-3' exoribonuclease 2</fullName>
    </submittedName>
</protein>
<accession>A0A2I0W303</accession>
<dbReference type="SUPFAM" id="SSF57756">
    <property type="entry name" value="Retrovirus zinc finger-like domains"/>
    <property type="match status" value="1"/>
</dbReference>
<dbReference type="InterPro" id="IPR001878">
    <property type="entry name" value="Znf_CCHC"/>
</dbReference>
<dbReference type="PANTHER" id="PTHR47481">
    <property type="match status" value="1"/>
</dbReference>
<dbReference type="Pfam" id="PF14223">
    <property type="entry name" value="Retrotran_gag_2"/>
    <property type="match status" value="1"/>
</dbReference>
<evidence type="ECO:0000256" key="2">
    <source>
        <dbReference type="SAM" id="MobiDB-lite"/>
    </source>
</evidence>
<dbReference type="PROSITE" id="PS50158">
    <property type="entry name" value="ZF_CCHC"/>
    <property type="match status" value="1"/>
</dbReference>
<keyword evidence="1" id="KW-0862">Zinc</keyword>
<dbReference type="AlphaFoldDB" id="A0A2I0W303"/>
<evidence type="ECO:0000313" key="5">
    <source>
        <dbReference type="Proteomes" id="UP000233837"/>
    </source>
</evidence>
<dbReference type="PANTHER" id="PTHR47481:SF31">
    <property type="entry name" value="OS01G0873500 PROTEIN"/>
    <property type="match status" value="1"/>
</dbReference>
<dbReference type="GO" id="GO:0003676">
    <property type="term" value="F:nucleic acid binding"/>
    <property type="evidence" value="ECO:0007669"/>
    <property type="project" value="InterPro"/>
</dbReference>
<evidence type="ECO:0000256" key="1">
    <source>
        <dbReference type="PROSITE-ProRule" id="PRU00047"/>
    </source>
</evidence>
<organism evidence="4 5">
    <name type="scientific">Dendrobium catenatum</name>
    <dbReference type="NCBI Taxonomy" id="906689"/>
    <lineage>
        <taxon>Eukaryota</taxon>
        <taxon>Viridiplantae</taxon>
        <taxon>Streptophyta</taxon>
        <taxon>Embryophyta</taxon>
        <taxon>Tracheophyta</taxon>
        <taxon>Spermatophyta</taxon>
        <taxon>Magnoliopsida</taxon>
        <taxon>Liliopsida</taxon>
        <taxon>Asparagales</taxon>
        <taxon>Orchidaceae</taxon>
        <taxon>Epidendroideae</taxon>
        <taxon>Malaxideae</taxon>
        <taxon>Dendrobiinae</taxon>
        <taxon>Dendrobium</taxon>
    </lineage>
</organism>
<keyword evidence="1" id="KW-0863">Zinc-finger</keyword>
<keyword evidence="1" id="KW-0479">Metal-binding</keyword>
<reference evidence="4 5" key="1">
    <citation type="journal article" date="2016" name="Sci. Rep.">
        <title>The Dendrobium catenatum Lindl. genome sequence provides insights into polysaccharide synthase, floral development and adaptive evolution.</title>
        <authorList>
            <person name="Zhang G.Q."/>
            <person name="Xu Q."/>
            <person name="Bian C."/>
            <person name="Tsai W.C."/>
            <person name="Yeh C.M."/>
            <person name="Liu K.W."/>
            <person name="Yoshida K."/>
            <person name="Zhang L.S."/>
            <person name="Chang S.B."/>
            <person name="Chen F."/>
            <person name="Shi Y."/>
            <person name="Su Y.Y."/>
            <person name="Zhang Y.Q."/>
            <person name="Chen L.J."/>
            <person name="Yin Y."/>
            <person name="Lin M."/>
            <person name="Huang H."/>
            <person name="Deng H."/>
            <person name="Wang Z.W."/>
            <person name="Zhu S.L."/>
            <person name="Zhao X."/>
            <person name="Deng C."/>
            <person name="Niu S.C."/>
            <person name="Huang J."/>
            <person name="Wang M."/>
            <person name="Liu G.H."/>
            <person name="Yang H.J."/>
            <person name="Xiao X.J."/>
            <person name="Hsiao Y.Y."/>
            <person name="Wu W.L."/>
            <person name="Chen Y.Y."/>
            <person name="Mitsuda N."/>
            <person name="Ohme-Takagi M."/>
            <person name="Luo Y.B."/>
            <person name="Van de Peer Y."/>
            <person name="Liu Z.J."/>
        </authorList>
    </citation>
    <scope>NUCLEOTIDE SEQUENCE [LARGE SCALE GENOMIC DNA]</scope>
    <source>
        <tissue evidence="4">The whole plant</tissue>
    </source>
</reference>
<feature type="compositionally biased region" description="Polar residues" evidence="2">
    <location>
        <begin position="110"/>
        <end position="134"/>
    </location>
</feature>
<feature type="domain" description="CCHC-type" evidence="3">
    <location>
        <begin position="141"/>
        <end position="154"/>
    </location>
</feature>
<reference evidence="4 5" key="2">
    <citation type="journal article" date="2017" name="Nature">
        <title>The Apostasia genome and the evolution of orchids.</title>
        <authorList>
            <person name="Zhang G.Q."/>
            <person name="Liu K.W."/>
            <person name="Li Z."/>
            <person name="Lohaus R."/>
            <person name="Hsiao Y.Y."/>
            <person name="Niu S.C."/>
            <person name="Wang J.Y."/>
            <person name="Lin Y.C."/>
            <person name="Xu Q."/>
            <person name="Chen L.J."/>
            <person name="Yoshida K."/>
            <person name="Fujiwara S."/>
            <person name="Wang Z.W."/>
            <person name="Zhang Y.Q."/>
            <person name="Mitsuda N."/>
            <person name="Wang M."/>
            <person name="Liu G.H."/>
            <person name="Pecoraro L."/>
            <person name="Huang H.X."/>
            <person name="Xiao X.J."/>
            <person name="Lin M."/>
            <person name="Wu X.Y."/>
            <person name="Wu W.L."/>
            <person name="Chen Y.Y."/>
            <person name="Chang S.B."/>
            <person name="Sakamoto S."/>
            <person name="Ohme-Takagi M."/>
            <person name="Yagi M."/>
            <person name="Zeng S.J."/>
            <person name="Shen C.Y."/>
            <person name="Yeh C.M."/>
            <person name="Luo Y.B."/>
            <person name="Tsai W.C."/>
            <person name="Van de Peer Y."/>
            <person name="Liu Z.J."/>
        </authorList>
    </citation>
    <scope>NUCLEOTIDE SEQUENCE [LARGE SCALE GENOMIC DNA]</scope>
    <source>
        <tissue evidence="4">The whole plant</tissue>
    </source>
</reference>
<gene>
    <name evidence="4" type="ORF">MA16_Dca022263</name>
</gene>
<feature type="region of interest" description="Disordered" evidence="2">
    <location>
        <begin position="97"/>
        <end position="134"/>
    </location>
</feature>
<sequence>MQDRSMQQFLACIKSLEDGIAAAGSKIDTEDIVLYIFNGLPSTYNSFKTSIGTSLDPIDLDTLYSLLCSKEINVQLEQSQETNSSSTAIVLYSKKNNTSRGRGLTRYSKGRNSSSRPQYNLQHNNQTKKTTSSPHFDRPLCQICGKIGHIALNCWHSCNLKYAPSTSTPQAL</sequence>
<keyword evidence="5" id="KW-1185">Reference proteome</keyword>
<dbReference type="EMBL" id="KZ502964">
    <property type="protein sequence ID" value="PKU70018.1"/>
    <property type="molecule type" value="Genomic_DNA"/>
</dbReference>
<dbReference type="GO" id="GO:0008270">
    <property type="term" value="F:zinc ion binding"/>
    <property type="evidence" value="ECO:0007669"/>
    <property type="project" value="UniProtKB-KW"/>
</dbReference>
<proteinExistence type="predicted"/>